<reference evidence="1" key="1">
    <citation type="submission" date="2018-02" db="EMBL/GenBank/DDBJ databases">
        <title>Rhizophora mucronata_Transcriptome.</title>
        <authorList>
            <person name="Meera S.P."/>
            <person name="Sreeshan A."/>
            <person name="Augustine A."/>
        </authorList>
    </citation>
    <scope>NUCLEOTIDE SEQUENCE</scope>
    <source>
        <tissue evidence="1">Leaf</tissue>
    </source>
</reference>
<sequence>MEEMDAGTGTVTRVGRIPLLVSVTGDQLEVHQFVGITELCEWISELLN</sequence>
<dbReference type="EMBL" id="GGEC01007362">
    <property type="protein sequence ID" value="MBW87845.1"/>
    <property type="molecule type" value="Transcribed_RNA"/>
</dbReference>
<proteinExistence type="predicted"/>
<dbReference type="AlphaFoldDB" id="A0A2P2J322"/>
<organism evidence="1">
    <name type="scientific">Rhizophora mucronata</name>
    <name type="common">Asiatic mangrove</name>
    <dbReference type="NCBI Taxonomy" id="61149"/>
    <lineage>
        <taxon>Eukaryota</taxon>
        <taxon>Viridiplantae</taxon>
        <taxon>Streptophyta</taxon>
        <taxon>Embryophyta</taxon>
        <taxon>Tracheophyta</taxon>
        <taxon>Spermatophyta</taxon>
        <taxon>Magnoliopsida</taxon>
        <taxon>eudicotyledons</taxon>
        <taxon>Gunneridae</taxon>
        <taxon>Pentapetalae</taxon>
        <taxon>rosids</taxon>
        <taxon>fabids</taxon>
        <taxon>Malpighiales</taxon>
        <taxon>Rhizophoraceae</taxon>
        <taxon>Rhizophora</taxon>
    </lineage>
</organism>
<name>A0A2P2J322_RHIMU</name>
<evidence type="ECO:0000313" key="1">
    <source>
        <dbReference type="EMBL" id="MBW87845.1"/>
    </source>
</evidence>
<protein>
    <submittedName>
        <fullName evidence="1">Uncharacterized protein</fullName>
    </submittedName>
</protein>
<accession>A0A2P2J322</accession>